<dbReference type="PROSITE" id="PS01124">
    <property type="entry name" value="HTH_ARAC_FAMILY_2"/>
    <property type="match status" value="1"/>
</dbReference>
<dbReference type="InterPro" id="IPR014710">
    <property type="entry name" value="RmlC-like_jellyroll"/>
</dbReference>
<dbReference type="Gene3D" id="1.10.10.60">
    <property type="entry name" value="Homeodomain-like"/>
    <property type="match status" value="2"/>
</dbReference>
<dbReference type="EMBL" id="JACRWC010000105">
    <property type="protein sequence ID" value="MBC6000015.1"/>
    <property type="molecule type" value="Genomic_DNA"/>
</dbReference>
<evidence type="ECO:0000256" key="2">
    <source>
        <dbReference type="ARBA" id="ARBA00023125"/>
    </source>
</evidence>
<dbReference type="SMART" id="SM00342">
    <property type="entry name" value="HTH_ARAC"/>
    <property type="match status" value="1"/>
</dbReference>
<accession>A0A923NC14</accession>
<keyword evidence="2" id="KW-0238">DNA-binding</keyword>
<evidence type="ECO:0000313" key="5">
    <source>
        <dbReference type="EMBL" id="MBC6000015.1"/>
    </source>
</evidence>
<keyword evidence="1" id="KW-0805">Transcription regulation</keyword>
<dbReference type="InterPro" id="IPR003313">
    <property type="entry name" value="AraC-bd"/>
</dbReference>
<dbReference type="AlphaFoldDB" id="A0A923NC14"/>
<evidence type="ECO:0000313" key="6">
    <source>
        <dbReference type="Proteomes" id="UP000644115"/>
    </source>
</evidence>
<evidence type="ECO:0000259" key="4">
    <source>
        <dbReference type="PROSITE" id="PS01124"/>
    </source>
</evidence>
<dbReference type="InterPro" id="IPR037923">
    <property type="entry name" value="HTH-like"/>
</dbReference>
<organism evidence="5 6">
    <name type="scientific">Lentihominibacter faecis</name>
    <dbReference type="NCBI Taxonomy" id="2764712"/>
    <lineage>
        <taxon>Bacteria</taxon>
        <taxon>Bacillati</taxon>
        <taxon>Bacillota</taxon>
        <taxon>Clostridia</taxon>
        <taxon>Peptostreptococcales</taxon>
        <taxon>Anaerovoracaceae</taxon>
        <taxon>Lentihominibacter</taxon>
    </lineage>
</organism>
<keyword evidence="3" id="KW-0804">Transcription</keyword>
<protein>
    <submittedName>
        <fullName evidence="5">Helix-turn-helix transcriptional regulator</fullName>
    </submittedName>
</protein>
<gene>
    <name evidence="5" type="ORF">H8876_08380</name>
</gene>
<dbReference type="InterPro" id="IPR018062">
    <property type="entry name" value="HTH_AraC-typ_CS"/>
</dbReference>
<reference evidence="5" key="1">
    <citation type="submission" date="2020-08" db="EMBL/GenBank/DDBJ databases">
        <authorList>
            <person name="Liu C."/>
            <person name="Sun Q."/>
        </authorList>
    </citation>
    <scope>NUCLEOTIDE SEQUENCE</scope>
    <source>
        <strain evidence="5">BX16</strain>
    </source>
</reference>
<dbReference type="InterPro" id="IPR018060">
    <property type="entry name" value="HTH_AraC"/>
</dbReference>
<evidence type="ECO:0000256" key="1">
    <source>
        <dbReference type="ARBA" id="ARBA00023015"/>
    </source>
</evidence>
<dbReference type="Proteomes" id="UP000644115">
    <property type="component" value="Unassembled WGS sequence"/>
</dbReference>
<name>A0A923NC14_9FIRM</name>
<dbReference type="GO" id="GO:0043565">
    <property type="term" value="F:sequence-specific DNA binding"/>
    <property type="evidence" value="ECO:0007669"/>
    <property type="project" value="InterPro"/>
</dbReference>
<dbReference type="RefSeq" id="WP_249287370.1">
    <property type="nucleotide sequence ID" value="NZ_JACRWC010000105.1"/>
</dbReference>
<dbReference type="GO" id="GO:0003700">
    <property type="term" value="F:DNA-binding transcription factor activity"/>
    <property type="evidence" value="ECO:0007669"/>
    <property type="project" value="InterPro"/>
</dbReference>
<dbReference type="PROSITE" id="PS00041">
    <property type="entry name" value="HTH_ARAC_FAMILY_1"/>
    <property type="match status" value="1"/>
</dbReference>
<dbReference type="SUPFAM" id="SSF46689">
    <property type="entry name" value="Homeodomain-like"/>
    <property type="match status" value="2"/>
</dbReference>
<keyword evidence="6" id="KW-1185">Reference proteome</keyword>
<evidence type="ECO:0000256" key="3">
    <source>
        <dbReference type="ARBA" id="ARBA00023163"/>
    </source>
</evidence>
<dbReference type="Pfam" id="PF02311">
    <property type="entry name" value="AraC_binding"/>
    <property type="match status" value="1"/>
</dbReference>
<comment type="caution">
    <text evidence="5">The sequence shown here is derived from an EMBL/GenBank/DDBJ whole genome shotgun (WGS) entry which is preliminary data.</text>
</comment>
<dbReference type="PANTHER" id="PTHR43280">
    <property type="entry name" value="ARAC-FAMILY TRANSCRIPTIONAL REGULATOR"/>
    <property type="match status" value="1"/>
</dbReference>
<dbReference type="SUPFAM" id="SSF51215">
    <property type="entry name" value="Regulatory protein AraC"/>
    <property type="match status" value="1"/>
</dbReference>
<sequence>MLPEKIYYPHDFPLTITIAELNEVPLHYHLDVELVVVLQGSITLKSGSCTYTLPKGSIFANNGREVHGFWKTDDSQSTIAVIQFNTAYFAQYFPRLSKSTYRTFALRETDTRFDRLREKVLTLLSLYMTRGIDYKQHCIEESIHLIDFLNENFNLFSFDEGLVVSPAYDNLVMIERMSRIIPYIYEHHEEKITLEDLAEIEHLSTYYISHMMKDCLGLNFREFLSFSRVEFSEMMLLQTDEKIHTIARRIGFSTTAYYEKFFLRWFGRLPAEHREHYASFCKSPTRPEKLGTVNNNAVLSMVQQQLSVVQSRHTENPVRQQKLYVRISATERTRADLKRELIVDITQTDLQKFNCDLLSSDLPNILEQLGCNQVILTSSQTESHLSADQILAFRKQLTAKGITLVEREKSPLQSVPVYGLDSIANMVYVFQSEFLSSRPRHVKLMDGGDSAVLLKGDSGLLTASGLFKPAYYAHLILSKFQGELIAYDPHYVAIRTTGDRPCYLIAVLNYNDSTSRICTGAAALGEVQEAIERYRDELELNISLYGLSGTFSIKKYSFDHSDTLFDFLERIGFPKEYDSPMDFDLNYYTAPKTDVFTEEVDQTLHLNFSVIGTGLQMAVVESLPV</sequence>
<feature type="domain" description="HTH araC/xylS-type" evidence="4">
    <location>
        <begin position="178"/>
        <end position="276"/>
    </location>
</feature>
<dbReference type="InterPro" id="IPR009057">
    <property type="entry name" value="Homeodomain-like_sf"/>
</dbReference>
<dbReference type="Pfam" id="PF12833">
    <property type="entry name" value="HTH_18"/>
    <property type="match status" value="1"/>
</dbReference>
<proteinExistence type="predicted"/>
<dbReference type="Gene3D" id="2.60.120.10">
    <property type="entry name" value="Jelly Rolls"/>
    <property type="match status" value="1"/>
</dbReference>
<dbReference type="PANTHER" id="PTHR43280:SF34">
    <property type="entry name" value="ARAC-FAMILY TRANSCRIPTIONAL REGULATOR"/>
    <property type="match status" value="1"/>
</dbReference>